<name>A0ABW5WCI0_9PSEU</name>
<accession>A0ABW5WCI0</accession>
<dbReference type="Proteomes" id="UP001597478">
    <property type="component" value="Unassembled WGS sequence"/>
</dbReference>
<keyword evidence="2" id="KW-1185">Reference proteome</keyword>
<dbReference type="RefSeq" id="WP_377391393.1">
    <property type="nucleotide sequence ID" value="NZ_JBHSAN010000024.1"/>
</dbReference>
<evidence type="ECO:0008006" key="3">
    <source>
        <dbReference type="Google" id="ProtNLM"/>
    </source>
</evidence>
<protein>
    <recommendedName>
        <fullName evidence="3">IclR-ED domain-containing protein</fullName>
    </recommendedName>
</protein>
<gene>
    <name evidence="1" type="ORF">ACFS2C_17465</name>
</gene>
<comment type="caution">
    <text evidence="1">The sequence shown here is derived from an EMBL/GenBank/DDBJ whole genome shotgun (WGS) entry which is preliminary data.</text>
</comment>
<proteinExistence type="predicted"/>
<dbReference type="EMBL" id="JBHUOF010000021">
    <property type="protein sequence ID" value="MFD2801184.1"/>
    <property type="molecule type" value="Genomic_DNA"/>
</dbReference>
<organism evidence="1 2">
    <name type="scientific">Prauserella oleivorans</name>
    <dbReference type="NCBI Taxonomy" id="1478153"/>
    <lineage>
        <taxon>Bacteria</taxon>
        <taxon>Bacillati</taxon>
        <taxon>Actinomycetota</taxon>
        <taxon>Actinomycetes</taxon>
        <taxon>Pseudonocardiales</taxon>
        <taxon>Pseudonocardiaceae</taxon>
        <taxon>Prauserella</taxon>
    </lineage>
</organism>
<sequence>MPQNGSAQTSIGLSLCEVGDEDALGALVVDAARRLGSLLR</sequence>
<evidence type="ECO:0000313" key="2">
    <source>
        <dbReference type="Proteomes" id="UP001597478"/>
    </source>
</evidence>
<evidence type="ECO:0000313" key="1">
    <source>
        <dbReference type="EMBL" id="MFD2801184.1"/>
    </source>
</evidence>
<reference evidence="2" key="1">
    <citation type="journal article" date="2019" name="Int. J. Syst. Evol. Microbiol.">
        <title>The Global Catalogue of Microorganisms (GCM) 10K type strain sequencing project: providing services to taxonomists for standard genome sequencing and annotation.</title>
        <authorList>
            <consortium name="The Broad Institute Genomics Platform"/>
            <consortium name="The Broad Institute Genome Sequencing Center for Infectious Disease"/>
            <person name="Wu L."/>
            <person name="Ma J."/>
        </authorList>
    </citation>
    <scope>NUCLEOTIDE SEQUENCE [LARGE SCALE GENOMIC DNA]</scope>
    <source>
        <strain evidence="2">IBRC-M 10906</strain>
    </source>
</reference>